<evidence type="ECO:0000313" key="6">
    <source>
        <dbReference type="Proteomes" id="UP001276902"/>
    </source>
</evidence>
<name>A0A2V2F8F8_9FIRM</name>
<dbReference type="AlphaFoldDB" id="A0A2V2F8F8"/>
<evidence type="ECO:0000313" key="4">
    <source>
        <dbReference type="EMBL" id="PXX81767.1"/>
    </source>
</evidence>
<dbReference type="GeneID" id="94439990"/>
<dbReference type="Pfam" id="PF08348">
    <property type="entry name" value="PAS_6"/>
    <property type="match status" value="1"/>
</dbReference>
<feature type="domain" description="Transcriptional regulator DauR-like HTH" evidence="2">
    <location>
        <begin position="158"/>
        <end position="215"/>
    </location>
</feature>
<comment type="caution">
    <text evidence="3">The sequence shown here is derived from an EMBL/GenBank/DDBJ whole genome shotgun (WGS) entry which is preliminary data.</text>
</comment>
<keyword evidence="5" id="KW-1185">Reference proteome</keyword>
<reference evidence="3" key="2">
    <citation type="submission" date="2022-03" db="EMBL/GenBank/DDBJ databases">
        <title>First case of bacteraemia caused by Dielma fastidiosa in a patient hospitalised with diverticulitis.</title>
        <authorList>
            <person name="Forman-Ankjaer B."/>
            <person name="Hvid-Jensen F."/>
            <person name="Kobel C.M."/>
            <person name="Greve T."/>
        </authorList>
    </citation>
    <scope>NUCLEOTIDE SEQUENCE</scope>
    <source>
        <strain evidence="3">AUH_DF_2021</strain>
    </source>
</reference>
<dbReference type="PANTHER" id="PTHR35568:SF1">
    <property type="entry name" value="TRANSCRIPTIONAL REGULATOR DAUR"/>
    <property type="match status" value="1"/>
</dbReference>
<sequence>MAHQPIKLTKVDREILNSYITMIQGLAFYLGNGYEMVLHSLESFEHSVICIINGEHTGRKVGAPITDLALNMLDEISKGQEDYITYFSKNRKGEPLKSTTIAIRGDKGRIVGLFCINFYMNTPIHDILQTMLPVSAPPVNTPKENFAENSDELIETALEAVKNEIYADQSISASNKNKHIVYQLDERGIFNIKDAVVKVANLLGISKNTVYMHIRNKAKK</sequence>
<dbReference type="EMBL" id="JALDAW010000011">
    <property type="protein sequence ID" value="MDY5167276.1"/>
    <property type="molecule type" value="Genomic_DNA"/>
</dbReference>
<feature type="domain" description="YheO-like" evidence="1">
    <location>
        <begin position="16"/>
        <end position="122"/>
    </location>
</feature>
<dbReference type="RefSeq" id="WP_022936685.1">
    <property type="nucleotide sequence ID" value="NZ_BAABZA010000001.1"/>
</dbReference>
<organism evidence="3 6">
    <name type="scientific">Dielma fastidiosa</name>
    <dbReference type="NCBI Taxonomy" id="1034346"/>
    <lineage>
        <taxon>Bacteria</taxon>
        <taxon>Bacillati</taxon>
        <taxon>Bacillota</taxon>
        <taxon>Erysipelotrichia</taxon>
        <taxon>Erysipelotrichales</taxon>
        <taxon>Erysipelotrichaceae</taxon>
        <taxon>Dielma</taxon>
    </lineage>
</organism>
<dbReference type="Pfam" id="PF13309">
    <property type="entry name" value="HTH_22"/>
    <property type="match status" value="1"/>
</dbReference>
<dbReference type="STRING" id="1034346.GCA_000313565_00383"/>
<evidence type="ECO:0000313" key="3">
    <source>
        <dbReference type="EMBL" id="MDY5167276.1"/>
    </source>
</evidence>
<gene>
    <name evidence="4" type="ORF">DES51_101389</name>
    <name evidence="3" type="ORF">MQE39_03980</name>
</gene>
<protein>
    <submittedName>
        <fullName evidence="3">PAS domain-containing protein</fullName>
    </submittedName>
    <submittedName>
        <fullName evidence="4">Putative transcriptional regulator YheO</fullName>
    </submittedName>
</protein>
<proteinExistence type="predicted"/>
<dbReference type="Proteomes" id="UP001276902">
    <property type="component" value="Unassembled WGS sequence"/>
</dbReference>
<dbReference type="InterPro" id="IPR039446">
    <property type="entry name" value="DauR-like"/>
</dbReference>
<dbReference type="EMBL" id="QJKH01000001">
    <property type="protein sequence ID" value="PXX81767.1"/>
    <property type="molecule type" value="Genomic_DNA"/>
</dbReference>
<reference evidence="4 5" key="1">
    <citation type="submission" date="2018-05" db="EMBL/GenBank/DDBJ databases">
        <title>Genomic Encyclopedia of Type Strains, Phase IV (KMG-IV): sequencing the most valuable type-strain genomes for metagenomic binning, comparative biology and taxonomic classification.</title>
        <authorList>
            <person name="Goeker M."/>
        </authorList>
    </citation>
    <scope>NUCLEOTIDE SEQUENCE [LARGE SCALE GENOMIC DNA]</scope>
    <source>
        <strain evidence="4 5">JC118</strain>
    </source>
</reference>
<evidence type="ECO:0000313" key="5">
    <source>
        <dbReference type="Proteomes" id="UP000247612"/>
    </source>
</evidence>
<dbReference type="InterPro" id="IPR013559">
    <property type="entry name" value="YheO"/>
</dbReference>
<evidence type="ECO:0000259" key="2">
    <source>
        <dbReference type="Pfam" id="PF13309"/>
    </source>
</evidence>
<accession>A0A2V2F8F8</accession>
<evidence type="ECO:0000259" key="1">
    <source>
        <dbReference type="Pfam" id="PF08348"/>
    </source>
</evidence>
<dbReference type="InterPro" id="IPR039445">
    <property type="entry name" value="DauR-like_HTH"/>
</dbReference>
<dbReference type="Proteomes" id="UP000247612">
    <property type="component" value="Unassembled WGS sequence"/>
</dbReference>
<dbReference type="PANTHER" id="PTHR35568">
    <property type="entry name" value="TRANSCRIPTIONAL REGULATOR DAUR"/>
    <property type="match status" value="1"/>
</dbReference>
<dbReference type="OrthoDB" id="9796595at2"/>